<keyword evidence="10" id="KW-0325">Glycoprotein</keyword>
<dbReference type="PROSITE" id="PS01187">
    <property type="entry name" value="EGF_CA"/>
    <property type="match status" value="1"/>
</dbReference>
<dbReference type="Gene3D" id="2.120.10.30">
    <property type="entry name" value="TolB, C-terminal domain"/>
    <property type="match status" value="1"/>
</dbReference>
<dbReference type="Pfam" id="PF00058">
    <property type="entry name" value="Ldl_recept_b"/>
    <property type="match status" value="2"/>
</dbReference>
<feature type="disulfide bond" evidence="12">
    <location>
        <begin position="301"/>
        <end position="313"/>
    </location>
</feature>
<feature type="transmembrane region" description="Helical" evidence="15">
    <location>
        <begin position="965"/>
        <end position="988"/>
    </location>
</feature>
<evidence type="ECO:0000256" key="14">
    <source>
        <dbReference type="SAM" id="MobiDB-lite"/>
    </source>
</evidence>
<dbReference type="Gene3D" id="4.10.400.10">
    <property type="entry name" value="Low-density Lipoprotein Receptor"/>
    <property type="match status" value="11"/>
</dbReference>
<keyword evidence="5" id="KW-0677">Repeat</keyword>
<keyword evidence="2 11" id="KW-0245">EGF-like domain</keyword>
<evidence type="ECO:0000259" key="16">
    <source>
        <dbReference type="PROSITE" id="PS50026"/>
    </source>
</evidence>
<evidence type="ECO:0000256" key="3">
    <source>
        <dbReference type="ARBA" id="ARBA00022583"/>
    </source>
</evidence>
<keyword evidence="3" id="KW-0254">Endocytosis</keyword>
<dbReference type="InterPro" id="IPR018097">
    <property type="entry name" value="EGF_Ca-bd_CS"/>
</dbReference>
<dbReference type="SUPFAM" id="SSF57424">
    <property type="entry name" value="LDL receptor-like module"/>
    <property type="match status" value="11"/>
</dbReference>
<feature type="disulfide bond" evidence="12">
    <location>
        <begin position="281"/>
        <end position="296"/>
    </location>
</feature>
<evidence type="ECO:0000256" key="7">
    <source>
        <dbReference type="ARBA" id="ARBA00023136"/>
    </source>
</evidence>
<feature type="disulfide bond" evidence="12">
    <location>
        <begin position="320"/>
        <end position="335"/>
    </location>
</feature>
<dbReference type="Proteomes" id="UP000694865">
    <property type="component" value="Unplaced"/>
</dbReference>
<evidence type="ECO:0000256" key="13">
    <source>
        <dbReference type="PROSITE-ProRule" id="PRU00461"/>
    </source>
</evidence>
<dbReference type="PROSITE" id="PS01209">
    <property type="entry name" value="LDLRA_1"/>
    <property type="match status" value="7"/>
</dbReference>
<feature type="disulfide bond" evidence="12">
    <location>
        <begin position="385"/>
        <end position="397"/>
    </location>
</feature>
<evidence type="ECO:0000256" key="11">
    <source>
        <dbReference type="PROSITE-ProRule" id="PRU00076"/>
    </source>
</evidence>
<feature type="disulfide bond" evidence="12">
    <location>
        <begin position="107"/>
        <end position="125"/>
    </location>
</feature>
<dbReference type="SUPFAM" id="SSF57196">
    <property type="entry name" value="EGF/Laminin"/>
    <property type="match status" value="4"/>
</dbReference>
<dbReference type="PANTHER" id="PTHR22722">
    <property type="entry name" value="LOW-DENSITY LIPOPROTEIN RECEPTOR-RELATED PROTEIN 2-RELATED"/>
    <property type="match status" value="1"/>
</dbReference>
<feature type="disulfide bond" evidence="12">
    <location>
        <begin position="392"/>
        <end position="410"/>
    </location>
</feature>
<keyword evidence="9" id="KW-0675">Receptor</keyword>
<feature type="region of interest" description="Disordered" evidence="14">
    <location>
        <begin position="1091"/>
        <end position="1138"/>
    </location>
</feature>
<evidence type="ECO:0000256" key="2">
    <source>
        <dbReference type="ARBA" id="ARBA00022536"/>
    </source>
</evidence>
<dbReference type="InterPro" id="IPR000742">
    <property type="entry name" value="EGF"/>
</dbReference>
<dbReference type="SMART" id="SM00179">
    <property type="entry name" value="EGF_CA"/>
    <property type="match status" value="2"/>
</dbReference>
<feature type="domain" description="EGF-like" evidence="16">
    <location>
        <begin position="916"/>
        <end position="950"/>
    </location>
</feature>
<reference evidence="18" key="1">
    <citation type="submission" date="2025-08" db="UniProtKB">
        <authorList>
            <consortium name="RefSeq"/>
        </authorList>
    </citation>
    <scope>IDENTIFICATION</scope>
    <source>
        <tissue evidence="18">Testes</tissue>
    </source>
</reference>
<feature type="disulfide bond" evidence="12">
    <location>
        <begin position="187"/>
        <end position="205"/>
    </location>
</feature>
<evidence type="ECO:0000313" key="18">
    <source>
        <dbReference type="RefSeq" id="XP_006823232.1"/>
    </source>
</evidence>
<dbReference type="PROSITE" id="PS51120">
    <property type="entry name" value="LDLRB"/>
    <property type="match status" value="3"/>
</dbReference>
<gene>
    <name evidence="18" type="primary">LOC102802448</name>
</gene>
<dbReference type="InterPro" id="IPR001881">
    <property type="entry name" value="EGF-like_Ca-bd_dom"/>
</dbReference>
<dbReference type="RefSeq" id="XP_006823232.1">
    <property type="nucleotide sequence ID" value="XM_006823169.1"/>
</dbReference>
<name>A0ABM0MT91_SACKO</name>
<feature type="disulfide bond" evidence="12">
    <location>
        <begin position="434"/>
        <end position="452"/>
    </location>
</feature>
<feature type="disulfide bond" evidence="12">
    <location>
        <begin position="490"/>
        <end position="505"/>
    </location>
</feature>
<feature type="disulfide bond" evidence="12">
    <location>
        <begin position="478"/>
        <end position="496"/>
    </location>
</feature>
<keyword evidence="4 15" id="KW-0812">Transmembrane</keyword>
<dbReference type="SMART" id="SM00181">
    <property type="entry name" value="EGF"/>
    <property type="match status" value="6"/>
</dbReference>
<keyword evidence="17" id="KW-1185">Reference proteome</keyword>
<dbReference type="Gene3D" id="2.10.25.10">
    <property type="entry name" value="Laminin"/>
    <property type="match status" value="4"/>
</dbReference>
<feature type="disulfide bond" evidence="12">
    <location>
        <begin position="308"/>
        <end position="326"/>
    </location>
</feature>
<feature type="disulfide bond" evidence="12">
    <location>
        <begin position="146"/>
        <end position="164"/>
    </location>
</feature>
<dbReference type="InterPro" id="IPR000033">
    <property type="entry name" value="LDLR_classB_rpt"/>
</dbReference>
<feature type="disulfide bond" evidence="12">
    <location>
        <begin position="269"/>
        <end position="287"/>
    </location>
</feature>
<dbReference type="InterPro" id="IPR011042">
    <property type="entry name" value="6-blade_b-propeller_TolB-like"/>
</dbReference>
<dbReference type="SMART" id="SM00192">
    <property type="entry name" value="LDLa"/>
    <property type="match status" value="11"/>
</dbReference>
<organism evidence="17 18">
    <name type="scientific">Saccoglossus kowalevskii</name>
    <name type="common">Acorn worm</name>
    <dbReference type="NCBI Taxonomy" id="10224"/>
    <lineage>
        <taxon>Eukaryota</taxon>
        <taxon>Metazoa</taxon>
        <taxon>Hemichordata</taxon>
        <taxon>Enteropneusta</taxon>
        <taxon>Harrimaniidae</taxon>
        <taxon>Saccoglossus</taxon>
    </lineage>
</organism>
<keyword evidence="8 11" id="KW-1015">Disulfide bond</keyword>
<dbReference type="SUPFAM" id="SSF63825">
    <property type="entry name" value="YWTD domain"/>
    <property type="match status" value="1"/>
</dbReference>
<proteinExistence type="predicted"/>
<evidence type="ECO:0000313" key="17">
    <source>
        <dbReference type="Proteomes" id="UP000694865"/>
    </source>
</evidence>
<feature type="disulfide bond" evidence="12">
    <location>
        <begin position="139"/>
        <end position="151"/>
    </location>
</feature>
<dbReference type="InterPro" id="IPR002172">
    <property type="entry name" value="LDrepeatLR_classA_rpt"/>
</dbReference>
<comment type="caution">
    <text evidence="11">Lacks conserved residue(s) required for the propagation of feature annotation.</text>
</comment>
<feature type="repeat" description="LDL-receptor class B" evidence="13">
    <location>
        <begin position="736"/>
        <end position="779"/>
    </location>
</feature>
<dbReference type="Pfam" id="PF00057">
    <property type="entry name" value="Ldl_recept_a"/>
    <property type="match status" value="11"/>
</dbReference>
<dbReference type="PROSITE" id="PS50068">
    <property type="entry name" value="LDLRA_2"/>
    <property type="match status" value="11"/>
</dbReference>
<evidence type="ECO:0000256" key="4">
    <source>
        <dbReference type="ARBA" id="ARBA00022692"/>
    </source>
</evidence>
<evidence type="ECO:0000256" key="5">
    <source>
        <dbReference type="ARBA" id="ARBA00022737"/>
    </source>
</evidence>
<feature type="disulfide bond" evidence="11">
    <location>
        <begin position="940"/>
        <end position="949"/>
    </location>
</feature>
<dbReference type="CDD" id="cd00112">
    <property type="entry name" value="LDLa"/>
    <property type="match status" value="11"/>
</dbReference>
<feature type="repeat" description="LDL-receptor class B" evidence="13">
    <location>
        <begin position="689"/>
        <end position="735"/>
    </location>
</feature>
<feature type="disulfide bond" evidence="12">
    <location>
        <begin position="347"/>
        <end position="365"/>
    </location>
</feature>
<dbReference type="PANTHER" id="PTHR22722:SF14">
    <property type="entry name" value="MEGALIN, ISOFORM A"/>
    <property type="match status" value="1"/>
</dbReference>
<evidence type="ECO:0000256" key="9">
    <source>
        <dbReference type="ARBA" id="ARBA00023170"/>
    </source>
</evidence>
<feature type="repeat" description="LDL-receptor class B" evidence="13">
    <location>
        <begin position="781"/>
        <end position="824"/>
    </location>
</feature>
<evidence type="ECO:0000256" key="10">
    <source>
        <dbReference type="ARBA" id="ARBA00023180"/>
    </source>
</evidence>
<dbReference type="GeneID" id="102802448"/>
<dbReference type="Pfam" id="PF14670">
    <property type="entry name" value="FXa_inhibition"/>
    <property type="match status" value="1"/>
</dbReference>
<sequence>MDLHVYHPLRQREMPNPCGSNNGGCSHLCLISPGGTTFSCACPDDFVLQSNQRECMPNCSNTQYRCADNEKCIPLLWKCDGQADCRDASDEPTSCPIRVCNPGWFQCDNFNCTRSVWICDGDNDCGDMSDEEHCELRSCERSQFRCNNHHCVSENFLCDGDDDCKDNSDEDPDFCDSRTCDVGMYTCDNGFCIPEAWHCDFDNDCGDDSDEKAECRLRPCQAGWFDCHSNYRCVPEWSVCDGKDDCRDNSDESPEECESRECKVGEFRCGNHRCIPQRWVCDGDNDCGDSSDELSCTLRSCSESEFACDNGACIPSRWICDHDNDCEDDSDEQNCHLTTCVPGYFQCLSGHCVPDSYVCNGDKDCRDDASDEIDCPPRYPDGRYCPANKFQCSNTVCVPLPWRCDGDNDCGDGSDETDMICAEIDCPESSRFRCNNNRCIPRWRLCDGVDNCGDASDENTHYMCEPEIRDCTLDEFKCSNKRCVSVFSVCDTFDDCGDQSDEAGCHKTGQTLNECLVNNGGCELHCLDIADGFLCSCGDGYQAVPGNKRSCRDVNECLEPTCMQVCLNNKGGYHCGCSSGYLDEYRNGSHCRASGDDEILMYTDGPEIRRYNPKQNRFGDVVTGEKRSWAMDYYVIDGNQSIVYWTDTSLQTVKRSYLPYLTEQVGFSQDLGITGIIRPEGIAVDWVEGLLYWTDIGDDTTLPKISVSMLDGRYQKTLISTGLGRPGAIVVNPRRGWMYWVDSGLSPRIEAAWMNGQNRTVLVSDQIVEPTGITIDFANGDRIYWCDKKENLIETMNYDGSNRKVLKSGPLLGNPYYLDVFEGFLYWTNDTSVMKSDKLGRGIPTVVAGDLTLPVSLKIHHFVRYPHETSRCKAGQCSHLCLLVPNSYRCACPNGDNFMINSYTVCQGPKEAAREDPYRCQCQNGGLCHNLVNDTIVCVCQGDWQGEFCSILARKQGAGDRDTHVLLAVFIVVLVLGFVVVVLIYIFIRNKRKAKHTSEQSVSFRNGMNVDLGTPSYLSDDTDVTSNGEPVLQGEFKIDSTSSTSFSNPIYNIQLPPLSESSTDPPDPEKFAISSEIGGAAATDVVLNIPVPGSEIIPPPQVTSPEVKEPLPPGMSPAYNPTEDDEEDTAELVTRSEH</sequence>
<feature type="disulfide bond" evidence="12">
    <location>
        <begin position="119"/>
        <end position="134"/>
    </location>
</feature>
<comment type="subcellular location">
    <subcellularLocation>
        <location evidence="1">Membrane</location>
        <topology evidence="1">Single-pass membrane protein</topology>
    </subcellularLocation>
</comment>
<dbReference type="InterPro" id="IPR051221">
    <property type="entry name" value="LDLR-related"/>
</dbReference>
<dbReference type="InterPro" id="IPR023415">
    <property type="entry name" value="LDLR_class-A_CS"/>
</dbReference>
<evidence type="ECO:0000256" key="15">
    <source>
        <dbReference type="SAM" id="Phobius"/>
    </source>
</evidence>
<feature type="disulfide bond" evidence="12">
    <location>
        <begin position="262"/>
        <end position="274"/>
    </location>
</feature>
<evidence type="ECO:0000256" key="12">
    <source>
        <dbReference type="PROSITE-ProRule" id="PRU00124"/>
    </source>
</evidence>
<evidence type="ECO:0000256" key="1">
    <source>
        <dbReference type="ARBA" id="ARBA00004167"/>
    </source>
</evidence>
<dbReference type="InterPro" id="IPR036055">
    <property type="entry name" value="LDL_receptor-like_sf"/>
</dbReference>
<feature type="disulfide bond" evidence="12">
    <location>
        <begin position="340"/>
        <end position="352"/>
    </location>
</feature>
<dbReference type="PRINTS" id="PR00261">
    <property type="entry name" value="LDLRECEPTOR"/>
</dbReference>
<feature type="disulfide bond" evidence="12">
    <location>
        <begin position="100"/>
        <end position="112"/>
    </location>
</feature>
<evidence type="ECO:0000256" key="8">
    <source>
        <dbReference type="ARBA" id="ARBA00023157"/>
    </source>
</evidence>
<keyword evidence="7 15" id="KW-0472">Membrane</keyword>
<protein>
    <submittedName>
        <fullName evidence="18">Low-density lipoprotein receptor-related protein 2-like</fullName>
    </submittedName>
</protein>
<evidence type="ECO:0000256" key="6">
    <source>
        <dbReference type="ARBA" id="ARBA00022989"/>
    </source>
</evidence>
<dbReference type="PROSITE" id="PS00022">
    <property type="entry name" value="EGF_1"/>
    <property type="match status" value="1"/>
</dbReference>
<dbReference type="SMART" id="SM00135">
    <property type="entry name" value="LY"/>
    <property type="match status" value="4"/>
</dbReference>
<keyword evidence="6 15" id="KW-1133">Transmembrane helix</keyword>
<feature type="disulfide bond" evidence="12">
    <location>
        <begin position="471"/>
        <end position="483"/>
    </location>
</feature>
<dbReference type="PROSITE" id="PS50026">
    <property type="entry name" value="EGF_3"/>
    <property type="match status" value="1"/>
</dbReference>
<feature type="disulfide bond" evidence="12">
    <location>
        <begin position="180"/>
        <end position="192"/>
    </location>
</feature>
<accession>A0ABM0MT91</accession>